<name>A0A397UKU7_9GLOM</name>
<accession>A0A397UKU7</accession>
<protein>
    <submittedName>
        <fullName evidence="1">Uncharacterized protein</fullName>
    </submittedName>
</protein>
<comment type="caution">
    <text evidence="1">The sequence shown here is derived from an EMBL/GenBank/DDBJ whole genome shotgun (WGS) entry which is preliminary data.</text>
</comment>
<dbReference type="OrthoDB" id="2436277at2759"/>
<dbReference type="Proteomes" id="UP000266673">
    <property type="component" value="Unassembled WGS sequence"/>
</dbReference>
<sequence>MARKLDNSEYRPIVPVLPSYKPKVSDEIQNLFDSIPIINNITSEHVEHKISDSFSNTIDEKDLPIEMPAHNQSTRLSQDRCHVDTTIGEASTVEKKIPESEK</sequence>
<organism evidence="1 2">
    <name type="scientific">Gigaspora rosea</name>
    <dbReference type="NCBI Taxonomy" id="44941"/>
    <lineage>
        <taxon>Eukaryota</taxon>
        <taxon>Fungi</taxon>
        <taxon>Fungi incertae sedis</taxon>
        <taxon>Mucoromycota</taxon>
        <taxon>Glomeromycotina</taxon>
        <taxon>Glomeromycetes</taxon>
        <taxon>Diversisporales</taxon>
        <taxon>Gigasporaceae</taxon>
        <taxon>Gigaspora</taxon>
    </lineage>
</organism>
<evidence type="ECO:0000313" key="2">
    <source>
        <dbReference type="Proteomes" id="UP000266673"/>
    </source>
</evidence>
<dbReference type="AlphaFoldDB" id="A0A397UKU7"/>
<proteinExistence type="predicted"/>
<dbReference type="EMBL" id="QKWP01001602">
    <property type="protein sequence ID" value="RIB07776.1"/>
    <property type="molecule type" value="Genomic_DNA"/>
</dbReference>
<gene>
    <name evidence="1" type="ORF">C2G38_2045715</name>
</gene>
<keyword evidence="2" id="KW-1185">Reference proteome</keyword>
<reference evidence="1 2" key="1">
    <citation type="submission" date="2018-06" db="EMBL/GenBank/DDBJ databases">
        <title>Comparative genomics reveals the genomic features of Rhizophagus irregularis, R. cerebriforme, R. diaphanum and Gigaspora rosea, and their symbiotic lifestyle signature.</title>
        <authorList>
            <person name="Morin E."/>
            <person name="San Clemente H."/>
            <person name="Chen E.C.H."/>
            <person name="De La Providencia I."/>
            <person name="Hainaut M."/>
            <person name="Kuo A."/>
            <person name="Kohler A."/>
            <person name="Murat C."/>
            <person name="Tang N."/>
            <person name="Roy S."/>
            <person name="Loubradou J."/>
            <person name="Henrissat B."/>
            <person name="Grigoriev I.V."/>
            <person name="Corradi N."/>
            <person name="Roux C."/>
            <person name="Martin F.M."/>
        </authorList>
    </citation>
    <scope>NUCLEOTIDE SEQUENCE [LARGE SCALE GENOMIC DNA]</scope>
    <source>
        <strain evidence="1 2">DAOM 194757</strain>
    </source>
</reference>
<evidence type="ECO:0000313" key="1">
    <source>
        <dbReference type="EMBL" id="RIB07776.1"/>
    </source>
</evidence>